<gene>
    <name evidence="1" type="ORF">QPK29_028075</name>
</gene>
<sequence length="1065" mass="107056">MTTPTTSHYVRPGQATSAWSYAGATLPAGASTSAVTAVAFDAAGSLGQAFARGDMQYSQDNGRTWLAYTMPLDGQGAYVATAGTLWRFQDRQAGDGTTPDTFGIHYKLADGSVVTAEDTVFPDSQPVGIVGGDGIVFTTAHAGDVVDVVAGIDTGDLTGGRWVIESQSQPGLFGISYNPAVDTAARLVVADASQLPAGGLSAAVTVHYYDRYQVDGNGNPLPNTGVTQVLTYAVEDGATDGLPGFANESKAGAALDAWTSAPALATLSGGGVAAVWQGQGAGLWAQLRDAAGNPLGAAFALTPNGDASVEGQPAVTALVGGRFVVAYTLNDGGANKIAYRVVDAGGSAGAEHVLDAGMSGDAAMPAVATLADGSFAVGWRSGAAVHVQQAAADGTPAGAQQVYDALGSAYSPALAALADGGYVVSWGEINDGNVYAALSRAPGSVFVASGDGYAASTTTAAPLPHVAALAGGGFVVAWDSYVNDPWGFANSDIFFQRFDTAGHAVGAVAQANVASGGGHDDAAVTALSDGSFLVAWQGADGDGNGIFGRRFDGDGNAIDSQEFGISQLRSGDQACPDVTALAGGGFAGAWIDTSASGTASVEMRVLVGVVPAAAPAGMPTASVQDVPAPAPAPAPVASPPATGTSAALSKVASIAMTNSMHVLAAVAGESKVTGTSGVDTLVYTTARAGATVAAADGAVSVTDAVGNHATLAGVERIQFSDGVVALDVNGNAGAAYRLYQAAFARTPDKTGLGFWIDALDKGTPLAQAASGFIGSAEFAKLYGSNVSDAQFVDALYQNVLHRAPDAAGYAFWTDALHSTSRADVLTGFSESAENKAQVANSIRNGIDFVAPAGGTLSGSGALKMANVAFSGNAHVLQAVAGDSKMTGTAGVDTLAYTTARAGATIVADNGVVSVKDAVGNHATLTGVERLQFSDGMVALDVNGNAGEAYRLYQAAFARTPDKTGLGFWIDALDKGASLAQAAAGFIGSAEFGKLYGTNVSDAQFVEALYQNVLHRAPDAAGYAFWTDALHSTSRADVLVGFSESTENQVQVIGSIQNGIDYLHWG</sequence>
<comment type="caution">
    <text evidence="1">The sequence shown here is derived from an EMBL/GenBank/DDBJ whole genome shotgun (WGS) entry which is preliminary data.</text>
</comment>
<keyword evidence="2" id="KW-1185">Reference proteome</keyword>
<organism evidence="1 2">
    <name type="scientific">Massilia orientalis</name>
    <dbReference type="NCBI Taxonomy" id="3050128"/>
    <lineage>
        <taxon>Bacteria</taxon>
        <taxon>Pseudomonadati</taxon>
        <taxon>Pseudomonadota</taxon>
        <taxon>Betaproteobacteria</taxon>
        <taxon>Burkholderiales</taxon>
        <taxon>Oxalobacteraceae</taxon>
        <taxon>Telluria group</taxon>
        <taxon>Massilia</taxon>
    </lineage>
</organism>
<dbReference type="Proteomes" id="UP001168096">
    <property type="component" value="Unassembled WGS sequence"/>
</dbReference>
<evidence type="ECO:0000313" key="1">
    <source>
        <dbReference type="EMBL" id="MFJ1471596.1"/>
    </source>
</evidence>
<dbReference type="EMBL" id="JASNRB020000024">
    <property type="protein sequence ID" value="MFJ1471596.1"/>
    <property type="molecule type" value="Genomic_DNA"/>
</dbReference>
<proteinExistence type="predicted"/>
<protein>
    <submittedName>
        <fullName evidence="1">DUF4214 domain-containing protein</fullName>
    </submittedName>
</protein>
<evidence type="ECO:0000313" key="2">
    <source>
        <dbReference type="Proteomes" id="UP001168096"/>
    </source>
</evidence>
<reference evidence="1" key="1">
    <citation type="submission" date="2024-11" db="EMBL/GenBank/DDBJ databases">
        <title>Description of Massilia orientalis sp. nov., isolated from rhizosphere soil of Ageratina adenophora.</title>
        <authorList>
            <person name="Wang Y."/>
        </authorList>
    </citation>
    <scope>NUCLEOTIDE SEQUENCE</scope>
    <source>
        <strain evidence="1">YIM B02787</strain>
    </source>
</reference>
<name>A0ACC7MI87_9BURK</name>
<accession>A0ACC7MI87</accession>